<keyword evidence="1" id="KW-0998">Cell outer membrane</keyword>
<evidence type="ECO:0000256" key="1">
    <source>
        <dbReference type="PROSITE-ProRule" id="PRU01360"/>
    </source>
</evidence>
<protein>
    <recommendedName>
        <fullName evidence="7">Peptidase M56 domain-containing protein</fullName>
    </recommendedName>
</protein>
<dbReference type="Pfam" id="PF07715">
    <property type="entry name" value="Plug"/>
    <property type="match status" value="1"/>
</dbReference>
<dbReference type="PANTHER" id="PTHR34978:SF3">
    <property type="entry name" value="SLR0241 PROTEIN"/>
    <property type="match status" value="1"/>
</dbReference>
<evidence type="ECO:0000259" key="4">
    <source>
        <dbReference type="Pfam" id="PF07715"/>
    </source>
</evidence>
<evidence type="ECO:0000259" key="3">
    <source>
        <dbReference type="Pfam" id="PF05569"/>
    </source>
</evidence>
<dbReference type="Pfam" id="PF05569">
    <property type="entry name" value="Peptidase_M56"/>
    <property type="match status" value="1"/>
</dbReference>
<dbReference type="PANTHER" id="PTHR34978">
    <property type="entry name" value="POSSIBLE SENSOR-TRANSDUCER PROTEIN BLAR"/>
    <property type="match status" value="1"/>
</dbReference>
<dbReference type="InterPro" id="IPR008969">
    <property type="entry name" value="CarboxyPept-like_regulatory"/>
</dbReference>
<dbReference type="InterPro" id="IPR052173">
    <property type="entry name" value="Beta-lactam_resp_regulator"/>
</dbReference>
<comment type="caution">
    <text evidence="5">The sequence shown here is derived from an EMBL/GenBank/DDBJ whole genome shotgun (WGS) entry which is preliminary data.</text>
</comment>
<feature type="transmembrane region" description="Helical" evidence="2">
    <location>
        <begin position="86"/>
        <end position="111"/>
    </location>
</feature>
<feature type="transmembrane region" description="Helical" evidence="2">
    <location>
        <begin position="34"/>
        <end position="54"/>
    </location>
</feature>
<dbReference type="PROSITE" id="PS52016">
    <property type="entry name" value="TONB_DEPENDENT_REC_3"/>
    <property type="match status" value="1"/>
</dbReference>
<dbReference type="Proteomes" id="UP001501692">
    <property type="component" value="Unassembled WGS sequence"/>
</dbReference>
<dbReference type="SUPFAM" id="SSF56935">
    <property type="entry name" value="Porins"/>
    <property type="match status" value="2"/>
</dbReference>
<feature type="domain" description="Peptidase M56" evidence="3">
    <location>
        <begin position="145"/>
        <end position="247"/>
    </location>
</feature>
<evidence type="ECO:0008006" key="7">
    <source>
        <dbReference type="Google" id="ProtNLM"/>
    </source>
</evidence>
<keyword evidence="1" id="KW-1134">Transmembrane beta strand</keyword>
<dbReference type="Pfam" id="PF13715">
    <property type="entry name" value="CarbopepD_reg_2"/>
    <property type="match status" value="1"/>
</dbReference>
<reference evidence="6" key="1">
    <citation type="journal article" date="2019" name="Int. J. Syst. Evol. Microbiol.">
        <title>The Global Catalogue of Microorganisms (GCM) 10K type strain sequencing project: providing services to taxonomists for standard genome sequencing and annotation.</title>
        <authorList>
            <consortium name="The Broad Institute Genomics Platform"/>
            <consortium name="The Broad Institute Genome Sequencing Center for Infectious Disease"/>
            <person name="Wu L."/>
            <person name="Ma J."/>
        </authorList>
    </citation>
    <scope>NUCLEOTIDE SEQUENCE [LARGE SCALE GENOMIC DNA]</scope>
    <source>
        <strain evidence="6">JCM 18287</strain>
    </source>
</reference>
<dbReference type="EMBL" id="BAABJK010000004">
    <property type="protein sequence ID" value="GAA4960619.1"/>
    <property type="molecule type" value="Genomic_DNA"/>
</dbReference>
<keyword evidence="1 2" id="KW-0812">Transmembrane</keyword>
<name>A0ABP9H335_9FLAO</name>
<keyword evidence="6" id="KW-1185">Reference proteome</keyword>
<feature type="transmembrane region" description="Helical" evidence="2">
    <location>
        <begin position="6"/>
        <end position="22"/>
    </location>
</feature>
<keyword evidence="1" id="KW-0813">Transport</keyword>
<comment type="similarity">
    <text evidence="1">Belongs to the TonB-dependent receptor family.</text>
</comment>
<dbReference type="Gene3D" id="2.170.130.10">
    <property type="entry name" value="TonB-dependent receptor, plug domain"/>
    <property type="match status" value="2"/>
</dbReference>
<dbReference type="RefSeq" id="WP_345164327.1">
    <property type="nucleotide sequence ID" value="NZ_BAABJK010000004.1"/>
</dbReference>
<dbReference type="InterPro" id="IPR012910">
    <property type="entry name" value="Plug_dom"/>
</dbReference>
<proteinExistence type="inferred from homology"/>
<organism evidence="5 6">
    <name type="scientific">Algibacter aquimarinus</name>
    <dbReference type="NCBI Taxonomy" id="1136748"/>
    <lineage>
        <taxon>Bacteria</taxon>
        <taxon>Pseudomonadati</taxon>
        <taxon>Bacteroidota</taxon>
        <taxon>Flavobacteriia</taxon>
        <taxon>Flavobacteriales</taxon>
        <taxon>Flavobacteriaceae</taxon>
        <taxon>Algibacter</taxon>
    </lineage>
</organism>
<keyword evidence="1 2" id="KW-0472">Membrane</keyword>
<accession>A0ABP9H335</accession>
<evidence type="ECO:0000256" key="2">
    <source>
        <dbReference type="SAM" id="Phobius"/>
    </source>
</evidence>
<feature type="domain" description="TonB-dependent receptor plug" evidence="4">
    <location>
        <begin position="615"/>
        <end position="682"/>
    </location>
</feature>
<evidence type="ECO:0000313" key="6">
    <source>
        <dbReference type="Proteomes" id="UP001501692"/>
    </source>
</evidence>
<feature type="transmembrane region" description="Helical" evidence="2">
    <location>
        <begin position="257"/>
        <end position="276"/>
    </location>
</feature>
<evidence type="ECO:0000313" key="5">
    <source>
        <dbReference type="EMBL" id="GAA4960619.1"/>
    </source>
</evidence>
<comment type="subcellular location">
    <subcellularLocation>
        <location evidence="1">Cell outer membrane</location>
        <topology evidence="1">Multi-pass membrane protein</topology>
    </subcellularLocation>
</comment>
<dbReference type="InterPro" id="IPR039426">
    <property type="entry name" value="TonB-dep_rcpt-like"/>
</dbReference>
<dbReference type="SUPFAM" id="SSF49464">
    <property type="entry name" value="Carboxypeptidase regulatory domain-like"/>
    <property type="match status" value="1"/>
</dbReference>
<keyword evidence="2" id="KW-1133">Transmembrane helix</keyword>
<dbReference type="InterPro" id="IPR008756">
    <property type="entry name" value="Peptidase_M56"/>
</dbReference>
<dbReference type="InterPro" id="IPR037066">
    <property type="entry name" value="Plug_dom_sf"/>
</dbReference>
<gene>
    <name evidence="5" type="ORF">GCM10023315_05700</name>
</gene>
<sequence>MEYLFKVSFVVVIFYFSYKLFLQRDTFFEQNRWFLLVGLITAFIVPSIVIPNYIEYVPIELPVEEYNYVAVTNEKTPFNISDYLPFIYGIGVLCFLVRFFIQLTSLGSVIYKNKREKHGNYTYVKTSQNIAPFSFFNWIVYNPNDFNSIELNQIITHEKIHVQDYHSVDILITQLSCILLWFNPFIWFYNKDLKQNLEFIADHKAQNKISCKKTYQTTLLKTSLPSHQMVLSTNFYNSLIKKRIVMLHKSKSKKINLIKYTVVIPLVALFLMSFNVKDIYIEKEVPKPFKIEDRFNKNNLDLLLEENEPELLLEENKVVSKTNKTTPIEIKETNDKKINSAVIQEKTEVTLNKNTTDASLDKIKASLKEKGIDAKFKNIKRNSNGEITAIKINVSSKKANANYNVSSDNAIKPIIILINDNNISIGNKSTNNNVKEFIITGKVSDNEGEYLPGTTITIKNTNKGAITDFDGNYKIKTKEGDVLTFSYVGFDSKAIEVKAEEDINVILNEREGKGGKYKAVITRATTGDSSKVVIKTDNGKEPIYVINGKVLSKEEMEEIHPDLIKSVTVLKGEKATSIYGTEGENGVVIIEKKNDNKITIGLNNDDSDDEEIIVITEEEGDSNRFIMRSSGSNNKTKPLFIIDGKESKDDIEDLDPNNIEKINVIKGKKATEKYGDKGKNGVIEIITKKK</sequence>